<dbReference type="InParanoid" id="A0A067M804"/>
<evidence type="ECO:0000313" key="2">
    <source>
        <dbReference type="Proteomes" id="UP000027195"/>
    </source>
</evidence>
<dbReference type="EMBL" id="KL198097">
    <property type="protein sequence ID" value="KDQ08002.1"/>
    <property type="molecule type" value="Genomic_DNA"/>
</dbReference>
<sequence length="163" mass="17200">MASCQYDHLTDDPIAVIAAFESPASARQAAANFAPQARVTRILDEMCAWFDEKERLSVEPAGTPCFAQICSTEAHSAAATLPCRHRATAAEGLVPPPAAHIEARTPAIPSSAMPGATPSVSMGPNQPAPACLVPLSLELRIFSIRGTASTYSPSIHVTPKMEY</sequence>
<reference evidence="2" key="1">
    <citation type="journal article" date="2014" name="Proc. Natl. Acad. Sci. U.S.A.">
        <title>Extensive sampling of basidiomycete genomes demonstrates inadequacy of the white-rot/brown-rot paradigm for wood decay fungi.</title>
        <authorList>
            <person name="Riley R."/>
            <person name="Salamov A.A."/>
            <person name="Brown D.W."/>
            <person name="Nagy L.G."/>
            <person name="Floudas D."/>
            <person name="Held B.W."/>
            <person name="Levasseur A."/>
            <person name="Lombard V."/>
            <person name="Morin E."/>
            <person name="Otillar R."/>
            <person name="Lindquist E.A."/>
            <person name="Sun H."/>
            <person name="LaButti K.M."/>
            <person name="Schmutz J."/>
            <person name="Jabbour D."/>
            <person name="Luo H."/>
            <person name="Baker S.E."/>
            <person name="Pisabarro A.G."/>
            <person name="Walton J.D."/>
            <person name="Blanchette R.A."/>
            <person name="Henrissat B."/>
            <person name="Martin F."/>
            <person name="Cullen D."/>
            <person name="Hibbett D.S."/>
            <person name="Grigoriev I.V."/>
        </authorList>
    </citation>
    <scope>NUCLEOTIDE SEQUENCE [LARGE SCALE GENOMIC DNA]</scope>
    <source>
        <strain evidence="2">FD-172 SS1</strain>
    </source>
</reference>
<organism evidence="1 2">
    <name type="scientific">Botryobasidium botryosum (strain FD-172 SS1)</name>
    <dbReference type="NCBI Taxonomy" id="930990"/>
    <lineage>
        <taxon>Eukaryota</taxon>
        <taxon>Fungi</taxon>
        <taxon>Dikarya</taxon>
        <taxon>Basidiomycota</taxon>
        <taxon>Agaricomycotina</taxon>
        <taxon>Agaricomycetes</taxon>
        <taxon>Cantharellales</taxon>
        <taxon>Botryobasidiaceae</taxon>
        <taxon>Botryobasidium</taxon>
    </lineage>
</organism>
<keyword evidence="2" id="KW-1185">Reference proteome</keyword>
<dbReference type="HOGENOM" id="CLU_1626773_0_0_1"/>
<protein>
    <submittedName>
        <fullName evidence="1">Uncharacterized protein</fullName>
    </submittedName>
</protein>
<dbReference type="Proteomes" id="UP000027195">
    <property type="component" value="Unassembled WGS sequence"/>
</dbReference>
<accession>A0A067M804</accession>
<proteinExistence type="predicted"/>
<dbReference type="AlphaFoldDB" id="A0A067M804"/>
<evidence type="ECO:0000313" key="1">
    <source>
        <dbReference type="EMBL" id="KDQ08002.1"/>
    </source>
</evidence>
<gene>
    <name evidence="1" type="ORF">BOTBODRAFT_180241</name>
</gene>
<name>A0A067M804_BOTB1</name>